<dbReference type="Proteomes" id="UP000324222">
    <property type="component" value="Unassembled WGS sequence"/>
</dbReference>
<comment type="caution">
    <text evidence="1">The sequence shown here is derived from an EMBL/GenBank/DDBJ whole genome shotgun (WGS) entry which is preliminary data.</text>
</comment>
<name>A0A5B7IN73_PORTR</name>
<dbReference type="AlphaFoldDB" id="A0A5B7IN73"/>
<evidence type="ECO:0008006" key="3">
    <source>
        <dbReference type="Google" id="ProtNLM"/>
    </source>
</evidence>
<evidence type="ECO:0000313" key="2">
    <source>
        <dbReference type="Proteomes" id="UP000324222"/>
    </source>
</evidence>
<proteinExistence type="predicted"/>
<evidence type="ECO:0000313" key="1">
    <source>
        <dbReference type="EMBL" id="MPC86891.1"/>
    </source>
</evidence>
<protein>
    <recommendedName>
        <fullName evidence="3">Integrase zinc-binding domain-containing protein</fullName>
    </recommendedName>
</protein>
<gene>
    <name evidence="1" type="ORF">E2C01_081729</name>
</gene>
<organism evidence="1 2">
    <name type="scientific">Portunus trituberculatus</name>
    <name type="common">Swimming crab</name>
    <name type="synonym">Neptunus trituberculatus</name>
    <dbReference type="NCBI Taxonomy" id="210409"/>
    <lineage>
        <taxon>Eukaryota</taxon>
        <taxon>Metazoa</taxon>
        <taxon>Ecdysozoa</taxon>
        <taxon>Arthropoda</taxon>
        <taxon>Crustacea</taxon>
        <taxon>Multicrustacea</taxon>
        <taxon>Malacostraca</taxon>
        <taxon>Eumalacostraca</taxon>
        <taxon>Eucarida</taxon>
        <taxon>Decapoda</taxon>
        <taxon>Pleocyemata</taxon>
        <taxon>Brachyura</taxon>
        <taxon>Eubrachyura</taxon>
        <taxon>Portunoidea</taxon>
        <taxon>Portunidae</taxon>
        <taxon>Portuninae</taxon>
        <taxon>Portunus</taxon>
    </lineage>
</organism>
<reference evidence="1 2" key="1">
    <citation type="submission" date="2019-05" db="EMBL/GenBank/DDBJ databases">
        <title>Another draft genome of Portunus trituberculatus and its Hox gene families provides insights of decapod evolution.</title>
        <authorList>
            <person name="Jeong J.-H."/>
            <person name="Song I."/>
            <person name="Kim S."/>
            <person name="Choi T."/>
            <person name="Kim D."/>
            <person name="Ryu S."/>
            <person name="Kim W."/>
        </authorList>
    </citation>
    <scope>NUCLEOTIDE SEQUENCE [LARGE SCALE GENOMIC DNA]</scope>
    <source>
        <tissue evidence="1">Muscle</tissue>
    </source>
</reference>
<dbReference type="EMBL" id="VSRR010072872">
    <property type="protein sequence ID" value="MPC86891.1"/>
    <property type="molecule type" value="Genomic_DNA"/>
</dbReference>
<keyword evidence="2" id="KW-1185">Reference proteome</keyword>
<accession>A0A5B7IN73</accession>
<sequence>MLRRVRQAVYWPGIGGNLQHHRDTCIICNTHSPLQADEPLTLMSLPQYPFQHTVLDLFQLNRQVYLAYADRLKG</sequence>
<dbReference type="OrthoDB" id="1434039at2759"/>